<reference evidence="2 3" key="1">
    <citation type="journal article" date="2019" name="Commun. Biol.">
        <title>The bagworm genome reveals a unique fibroin gene that provides high tensile strength.</title>
        <authorList>
            <person name="Kono N."/>
            <person name="Nakamura H."/>
            <person name="Ohtoshi R."/>
            <person name="Tomita M."/>
            <person name="Numata K."/>
            <person name="Arakawa K."/>
        </authorList>
    </citation>
    <scope>NUCLEOTIDE SEQUENCE [LARGE SCALE GENOMIC DNA]</scope>
</reference>
<accession>A0A4C1YDY9</accession>
<dbReference type="STRING" id="151549.A0A4C1YDY9"/>
<dbReference type="AlphaFoldDB" id="A0A4C1YDY9"/>
<sequence>MDKFLISSKSLSSRQEERRDINNDCDSSSTMREEPLPKKQKQHRDFNEKWLTDITFKNWISKREQECGMITAYCKVCNCSVNNHKPALVKHMNTTKHLQNISSKSQTTPIQQMLKSKPEDELKKRAELKICAFLAQHNLTFSLMDDLIPFLKNTFTDSNTIKTINLGRTKATNTIKTVLGPILTQELVDKLKKTPFSIIMDETTDVSVKKQCALTVIYYDEVDCVRTQFLDIYEVKSGKAEDLSDGLLTWLQDRQIPLKKFVGFASDTTNSMVISDTTDWQHWVWRSLPSVWFRRSFRYDVEVLF</sequence>
<evidence type="ECO:0000256" key="1">
    <source>
        <dbReference type="SAM" id="MobiDB-lite"/>
    </source>
</evidence>
<evidence type="ECO:0000313" key="2">
    <source>
        <dbReference type="EMBL" id="GBP72555.1"/>
    </source>
</evidence>
<dbReference type="PANTHER" id="PTHR37162">
    <property type="entry name" value="HAT FAMILY DIMERISATION DOMAINCONTAINING PROTEIN-RELATED"/>
    <property type="match status" value="1"/>
</dbReference>
<dbReference type="PANTHER" id="PTHR37162:SF1">
    <property type="entry name" value="BED-TYPE DOMAIN-CONTAINING PROTEIN"/>
    <property type="match status" value="1"/>
</dbReference>
<dbReference type="EMBL" id="BGZK01001149">
    <property type="protein sequence ID" value="GBP72555.1"/>
    <property type="molecule type" value="Genomic_DNA"/>
</dbReference>
<organism evidence="2 3">
    <name type="scientific">Eumeta variegata</name>
    <name type="common">Bagworm moth</name>
    <name type="synonym">Eumeta japonica</name>
    <dbReference type="NCBI Taxonomy" id="151549"/>
    <lineage>
        <taxon>Eukaryota</taxon>
        <taxon>Metazoa</taxon>
        <taxon>Ecdysozoa</taxon>
        <taxon>Arthropoda</taxon>
        <taxon>Hexapoda</taxon>
        <taxon>Insecta</taxon>
        <taxon>Pterygota</taxon>
        <taxon>Neoptera</taxon>
        <taxon>Endopterygota</taxon>
        <taxon>Lepidoptera</taxon>
        <taxon>Glossata</taxon>
        <taxon>Ditrysia</taxon>
        <taxon>Tineoidea</taxon>
        <taxon>Psychidae</taxon>
        <taxon>Oiketicinae</taxon>
        <taxon>Eumeta</taxon>
    </lineage>
</organism>
<gene>
    <name evidence="2" type="ORF">EVAR_9700_1</name>
</gene>
<comment type="caution">
    <text evidence="2">The sequence shown here is derived from an EMBL/GenBank/DDBJ whole genome shotgun (WGS) entry which is preliminary data.</text>
</comment>
<feature type="region of interest" description="Disordered" evidence="1">
    <location>
        <begin position="1"/>
        <end position="44"/>
    </location>
</feature>
<protein>
    <submittedName>
        <fullName evidence="2">Uncharacterized protein</fullName>
    </submittedName>
</protein>
<dbReference type="Proteomes" id="UP000299102">
    <property type="component" value="Unassembled WGS sequence"/>
</dbReference>
<proteinExistence type="predicted"/>
<name>A0A4C1YDY9_EUMVA</name>
<evidence type="ECO:0000313" key="3">
    <source>
        <dbReference type="Proteomes" id="UP000299102"/>
    </source>
</evidence>
<keyword evidence="3" id="KW-1185">Reference proteome</keyword>
<dbReference type="OrthoDB" id="6159421at2759"/>
<feature type="compositionally biased region" description="Basic and acidic residues" evidence="1">
    <location>
        <begin position="31"/>
        <end position="44"/>
    </location>
</feature>